<dbReference type="NCBIfam" id="NF003588">
    <property type="entry name" value="PRK05254.1-1"/>
    <property type="match status" value="1"/>
</dbReference>
<sequence>MFFEQMHPTWQAAMAETREQLLMLEMRIIDGRESAPIPQRVMRVFQNSMDDAKVLIVGQDPYPKAGHAIGLSFAVEQGTTPLPRSLQNMMTELHDDLGATVSNRGDLTRWVAQGVMLMNRHLTVPIGKAGGHMDIGWDAFTDKAVAALAARRGSKLVAVLWGKEAQSLEVLLGQAQVIKSAHPSPLSASRGFFGSKPFSKANAALRSVGQLPVDWSC</sequence>
<evidence type="ECO:0000256" key="2">
    <source>
        <dbReference type="ARBA" id="ARBA00022763"/>
    </source>
</evidence>
<evidence type="ECO:0000313" key="6">
    <source>
        <dbReference type="EMBL" id="CAB4948573.1"/>
    </source>
</evidence>
<dbReference type="GO" id="GO:0097510">
    <property type="term" value="P:base-excision repair, AP site formation via deaminated base removal"/>
    <property type="evidence" value="ECO:0007669"/>
    <property type="project" value="TreeGrafter"/>
</dbReference>
<dbReference type="NCBIfam" id="NF003592">
    <property type="entry name" value="PRK05254.1-5"/>
    <property type="match status" value="1"/>
</dbReference>
<dbReference type="EMBL" id="CAFBNO010000005">
    <property type="protein sequence ID" value="CAB4948573.1"/>
    <property type="molecule type" value="Genomic_DNA"/>
</dbReference>
<dbReference type="PANTHER" id="PTHR11264">
    <property type="entry name" value="URACIL-DNA GLYCOSYLASE"/>
    <property type="match status" value="1"/>
</dbReference>
<evidence type="ECO:0000256" key="3">
    <source>
        <dbReference type="ARBA" id="ARBA00022801"/>
    </source>
</evidence>
<keyword evidence="3" id="KW-0378">Hydrolase</keyword>
<dbReference type="CDD" id="cd10027">
    <property type="entry name" value="UDG-F1-like"/>
    <property type="match status" value="1"/>
</dbReference>
<evidence type="ECO:0000256" key="4">
    <source>
        <dbReference type="ARBA" id="ARBA00023204"/>
    </source>
</evidence>
<dbReference type="SMART" id="SM00986">
    <property type="entry name" value="UDG"/>
    <property type="match status" value="1"/>
</dbReference>
<keyword evidence="4" id="KW-0234">DNA repair</keyword>
<dbReference type="InterPro" id="IPR018085">
    <property type="entry name" value="Ura-DNA_Glyclase_AS"/>
</dbReference>
<name>A0A6J7K083_9ZZZZ</name>
<proteinExistence type="inferred from homology"/>
<feature type="domain" description="Uracil-DNA glycosylase-like" evidence="5">
    <location>
        <begin position="45"/>
        <end position="205"/>
    </location>
</feature>
<evidence type="ECO:0000259" key="5">
    <source>
        <dbReference type="SMART" id="SM00986"/>
    </source>
</evidence>
<gene>
    <name evidence="6" type="ORF">UFOPK3837_00276</name>
</gene>
<dbReference type="Pfam" id="PF03167">
    <property type="entry name" value="UDG"/>
    <property type="match status" value="1"/>
</dbReference>
<dbReference type="InterPro" id="IPR005122">
    <property type="entry name" value="Uracil-DNA_glycosylase-like"/>
</dbReference>
<evidence type="ECO:0000256" key="1">
    <source>
        <dbReference type="ARBA" id="ARBA00008184"/>
    </source>
</evidence>
<dbReference type="InterPro" id="IPR036895">
    <property type="entry name" value="Uracil-DNA_glycosylase-like_sf"/>
</dbReference>
<reference evidence="6" key="1">
    <citation type="submission" date="2020-05" db="EMBL/GenBank/DDBJ databases">
        <authorList>
            <person name="Chiriac C."/>
            <person name="Salcher M."/>
            <person name="Ghai R."/>
            <person name="Kavagutti S V."/>
        </authorList>
    </citation>
    <scope>NUCLEOTIDE SEQUENCE</scope>
</reference>
<dbReference type="InterPro" id="IPR002043">
    <property type="entry name" value="UDG_fam1"/>
</dbReference>
<dbReference type="AlphaFoldDB" id="A0A6J7K083"/>
<keyword evidence="2" id="KW-0227">DNA damage</keyword>
<dbReference type="SMART" id="SM00987">
    <property type="entry name" value="UreE_C"/>
    <property type="match status" value="1"/>
</dbReference>
<dbReference type="PANTHER" id="PTHR11264:SF0">
    <property type="entry name" value="URACIL-DNA GLYCOSYLASE"/>
    <property type="match status" value="1"/>
</dbReference>
<dbReference type="HAMAP" id="MF_00148">
    <property type="entry name" value="UDG"/>
    <property type="match status" value="1"/>
</dbReference>
<organism evidence="6">
    <name type="scientific">freshwater metagenome</name>
    <dbReference type="NCBI Taxonomy" id="449393"/>
    <lineage>
        <taxon>unclassified sequences</taxon>
        <taxon>metagenomes</taxon>
        <taxon>ecological metagenomes</taxon>
    </lineage>
</organism>
<comment type="similarity">
    <text evidence="1">Belongs to the uracil-DNA glycosylase (UDG) superfamily. UNG family.</text>
</comment>
<protein>
    <submittedName>
        <fullName evidence="6">Unannotated protein</fullName>
    </submittedName>
</protein>
<dbReference type="GO" id="GO:0004844">
    <property type="term" value="F:uracil DNA N-glycosylase activity"/>
    <property type="evidence" value="ECO:0007669"/>
    <property type="project" value="InterPro"/>
</dbReference>
<dbReference type="SUPFAM" id="SSF52141">
    <property type="entry name" value="Uracil-DNA glycosylase-like"/>
    <property type="match status" value="1"/>
</dbReference>
<dbReference type="Gene3D" id="3.40.470.10">
    <property type="entry name" value="Uracil-DNA glycosylase-like domain"/>
    <property type="match status" value="1"/>
</dbReference>
<dbReference type="PROSITE" id="PS00130">
    <property type="entry name" value="U_DNA_GLYCOSYLASE"/>
    <property type="match status" value="1"/>
</dbReference>
<accession>A0A6J7K083</accession>